<feature type="region of interest" description="Disordered" evidence="1">
    <location>
        <begin position="429"/>
        <end position="461"/>
    </location>
</feature>
<accession>A0AAN6TJC3</accession>
<organism evidence="2 3">
    <name type="scientific">Canariomyces notabilis</name>
    <dbReference type="NCBI Taxonomy" id="2074819"/>
    <lineage>
        <taxon>Eukaryota</taxon>
        <taxon>Fungi</taxon>
        <taxon>Dikarya</taxon>
        <taxon>Ascomycota</taxon>
        <taxon>Pezizomycotina</taxon>
        <taxon>Sordariomycetes</taxon>
        <taxon>Sordariomycetidae</taxon>
        <taxon>Sordariales</taxon>
        <taxon>Chaetomiaceae</taxon>
        <taxon>Canariomyces</taxon>
    </lineage>
</organism>
<evidence type="ECO:0000256" key="1">
    <source>
        <dbReference type="SAM" id="MobiDB-lite"/>
    </source>
</evidence>
<proteinExistence type="predicted"/>
<evidence type="ECO:0000313" key="3">
    <source>
        <dbReference type="Proteomes" id="UP001302812"/>
    </source>
</evidence>
<gene>
    <name evidence="2" type="ORF">N656DRAFT_842373</name>
</gene>
<reference evidence="2" key="1">
    <citation type="journal article" date="2023" name="Mol. Phylogenet. Evol.">
        <title>Genome-scale phylogeny and comparative genomics of the fungal order Sordariales.</title>
        <authorList>
            <person name="Hensen N."/>
            <person name="Bonometti L."/>
            <person name="Westerberg I."/>
            <person name="Brannstrom I.O."/>
            <person name="Guillou S."/>
            <person name="Cros-Aarteil S."/>
            <person name="Calhoun S."/>
            <person name="Haridas S."/>
            <person name="Kuo A."/>
            <person name="Mondo S."/>
            <person name="Pangilinan J."/>
            <person name="Riley R."/>
            <person name="LaButti K."/>
            <person name="Andreopoulos B."/>
            <person name="Lipzen A."/>
            <person name="Chen C."/>
            <person name="Yan M."/>
            <person name="Daum C."/>
            <person name="Ng V."/>
            <person name="Clum A."/>
            <person name="Steindorff A."/>
            <person name="Ohm R.A."/>
            <person name="Martin F."/>
            <person name="Silar P."/>
            <person name="Natvig D.O."/>
            <person name="Lalanne C."/>
            <person name="Gautier V."/>
            <person name="Ament-Velasquez S.L."/>
            <person name="Kruys A."/>
            <person name="Hutchinson M.I."/>
            <person name="Powell A.J."/>
            <person name="Barry K."/>
            <person name="Miller A.N."/>
            <person name="Grigoriev I.V."/>
            <person name="Debuchy R."/>
            <person name="Gladieux P."/>
            <person name="Hiltunen Thoren M."/>
            <person name="Johannesson H."/>
        </authorList>
    </citation>
    <scope>NUCLEOTIDE SEQUENCE</scope>
    <source>
        <strain evidence="2">CBS 508.74</strain>
    </source>
</reference>
<evidence type="ECO:0000313" key="2">
    <source>
        <dbReference type="EMBL" id="KAK4115513.1"/>
    </source>
</evidence>
<protein>
    <submittedName>
        <fullName evidence="2">Uncharacterized protein</fullName>
    </submittedName>
</protein>
<reference evidence="2" key="2">
    <citation type="submission" date="2023-05" db="EMBL/GenBank/DDBJ databases">
        <authorList>
            <consortium name="Lawrence Berkeley National Laboratory"/>
            <person name="Steindorff A."/>
            <person name="Hensen N."/>
            <person name="Bonometti L."/>
            <person name="Westerberg I."/>
            <person name="Brannstrom I.O."/>
            <person name="Guillou S."/>
            <person name="Cros-Aarteil S."/>
            <person name="Calhoun S."/>
            <person name="Haridas S."/>
            <person name="Kuo A."/>
            <person name="Mondo S."/>
            <person name="Pangilinan J."/>
            <person name="Riley R."/>
            <person name="Labutti K."/>
            <person name="Andreopoulos B."/>
            <person name="Lipzen A."/>
            <person name="Chen C."/>
            <person name="Yanf M."/>
            <person name="Daum C."/>
            <person name="Ng V."/>
            <person name="Clum A."/>
            <person name="Ohm R."/>
            <person name="Martin F."/>
            <person name="Silar P."/>
            <person name="Natvig D."/>
            <person name="Lalanne C."/>
            <person name="Gautier V."/>
            <person name="Ament-Velasquez S.L."/>
            <person name="Kruys A."/>
            <person name="Hutchinson M.I."/>
            <person name="Powell A.J."/>
            <person name="Barry K."/>
            <person name="Miller A.N."/>
            <person name="Grigoriev I.V."/>
            <person name="Debuchy R."/>
            <person name="Gladieux P."/>
            <person name="Thoren M.H."/>
            <person name="Johannesson H."/>
        </authorList>
    </citation>
    <scope>NUCLEOTIDE SEQUENCE</scope>
    <source>
        <strain evidence="2">CBS 508.74</strain>
    </source>
</reference>
<keyword evidence="3" id="KW-1185">Reference proteome</keyword>
<dbReference type="RefSeq" id="XP_064673083.1">
    <property type="nucleotide sequence ID" value="XM_064819037.1"/>
</dbReference>
<comment type="caution">
    <text evidence="2">The sequence shown here is derived from an EMBL/GenBank/DDBJ whole genome shotgun (WGS) entry which is preliminary data.</text>
</comment>
<dbReference type="InterPro" id="IPR016024">
    <property type="entry name" value="ARM-type_fold"/>
</dbReference>
<dbReference type="AlphaFoldDB" id="A0AAN6TJC3"/>
<sequence>MAANKGTTPPSPPSSPCLLNELSVDIVINILSASNTLADLSALIHASPFLYNCFLLAKASILRTVITNELGPAVRDAFVLANTDMLTNLDFETKLDKAVKDYHRHHLAENAPWVTGIDAHTAAKMARLTRTVLFFVDIYTRVRLAYFRERSDDESVDWPATLTERRRIAQALLRWQTVINMRGDAMWEEWAMYESFLAKVVPLFESWELAQISDMDCFIYGLTSASAIVQFNNRRQGSPRGTVNLNLWRDAYYDQYFPSLIAFHANLRDAQRTHSAFLETVMRSHTVWYTDYIKPRSNGSMWLESSHWAPGGIEIPAQATKGYSSGPIEGTIDKITFKGETPLEPPWAWLHAWDGLRVNRWGAAMIPKGLPDGVSFDELEEIIRSLKLWRWLGLMFWDKDRAEKLLESVPLGRCEHGWLAAHMMAINADDDDGEDDADDDEDDDDGDDDADDDNTDHDGDYYDADDVHDFFLSSNLASLASLFGP</sequence>
<dbReference type="EMBL" id="MU853334">
    <property type="protein sequence ID" value="KAK4115513.1"/>
    <property type="molecule type" value="Genomic_DNA"/>
</dbReference>
<name>A0AAN6TJC3_9PEZI</name>
<dbReference type="Proteomes" id="UP001302812">
    <property type="component" value="Unassembled WGS sequence"/>
</dbReference>
<dbReference type="SUPFAM" id="SSF48371">
    <property type="entry name" value="ARM repeat"/>
    <property type="match status" value="1"/>
</dbReference>
<feature type="compositionally biased region" description="Acidic residues" evidence="1">
    <location>
        <begin position="429"/>
        <end position="455"/>
    </location>
</feature>
<dbReference type="GeneID" id="89943163"/>